<dbReference type="PANTHER" id="PTHR11842:SF10">
    <property type="entry name" value="MITOTIC SPINDLE ASSEMBLY CHECKPOINT PROTEIN MAD2B"/>
    <property type="match status" value="1"/>
</dbReference>
<accession>A0ABQ7LKJ3</accession>
<dbReference type="InterPro" id="IPR045091">
    <property type="entry name" value="Mad2-like"/>
</dbReference>
<name>A0ABQ7LKJ3_BRACM</name>
<evidence type="ECO:0000313" key="4">
    <source>
        <dbReference type="Proteomes" id="UP000823674"/>
    </source>
</evidence>
<keyword evidence="1" id="KW-1133">Transmembrane helix</keyword>
<feature type="transmembrane region" description="Helical" evidence="1">
    <location>
        <begin position="20"/>
        <end position="38"/>
    </location>
</feature>
<dbReference type="Proteomes" id="UP000823674">
    <property type="component" value="Chromosome A09"/>
</dbReference>
<dbReference type="InterPro" id="IPR036570">
    <property type="entry name" value="HORMA_dom_sf"/>
</dbReference>
<dbReference type="PANTHER" id="PTHR11842">
    <property type="entry name" value="MITOTIC SPINDLE ASSEMBLY CHECKPOINT PROTEIN MAD2"/>
    <property type="match status" value="1"/>
</dbReference>
<feature type="domain" description="HORMA" evidence="2">
    <location>
        <begin position="11"/>
        <end position="204"/>
    </location>
</feature>
<dbReference type="EMBL" id="JADBGQ010000008">
    <property type="protein sequence ID" value="KAG5387067.1"/>
    <property type="molecule type" value="Genomic_DNA"/>
</dbReference>
<keyword evidence="1" id="KW-0472">Membrane</keyword>
<gene>
    <name evidence="3" type="primary">A09p074590.1_BraROA</name>
    <name evidence="3" type="ORF">IGI04_038537</name>
</gene>
<dbReference type="SUPFAM" id="SSF56019">
    <property type="entry name" value="The spindle assembly checkpoint protein mad2"/>
    <property type="match status" value="1"/>
</dbReference>
<evidence type="ECO:0000313" key="3">
    <source>
        <dbReference type="EMBL" id="KAG5387067.1"/>
    </source>
</evidence>
<sequence length="218" mass="24670">MNMKDNDSQTGEVARTLVEFLEVAITMIVFLKGFYPSAAFERRRYMNVVVQRARHPELRDYMHSAASGLLPFIQKNDALNNVCKQGLVERVAVIFFSSDNVPVERFIFKLTINLSSAASVEENQLEFALRSFLVKLSVANPLVKPLPPNCRWEVTAYLRSLPDVGSSKEGELWIPTDTKQWMKPPVITPVKSLNSEPLCLQLYLEHPSLSETQPCQAL</sequence>
<proteinExistence type="predicted"/>
<comment type="caution">
    <text evidence="3">The sequence shown here is derived from an EMBL/GenBank/DDBJ whole genome shotgun (WGS) entry which is preliminary data.</text>
</comment>
<dbReference type="PROSITE" id="PS50815">
    <property type="entry name" value="HORMA"/>
    <property type="match status" value="1"/>
</dbReference>
<dbReference type="InterPro" id="IPR003511">
    <property type="entry name" value="HORMA_dom"/>
</dbReference>
<evidence type="ECO:0000259" key="2">
    <source>
        <dbReference type="PROSITE" id="PS50815"/>
    </source>
</evidence>
<keyword evidence="4" id="KW-1185">Reference proteome</keyword>
<keyword evidence="1" id="KW-0812">Transmembrane</keyword>
<organism evidence="3 4">
    <name type="scientific">Brassica rapa subsp. trilocularis</name>
    <dbReference type="NCBI Taxonomy" id="1813537"/>
    <lineage>
        <taxon>Eukaryota</taxon>
        <taxon>Viridiplantae</taxon>
        <taxon>Streptophyta</taxon>
        <taxon>Embryophyta</taxon>
        <taxon>Tracheophyta</taxon>
        <taxon>Spermatophyta</taxon>
        <taxon>Magnoliopsida</taxon>
        <taxon>eudicotyledons</taxon>
        <taxon>Gunneridae</taxon>
        <taxon>Pentapetalae</taxon>
        <taxon>rosids</taxon>
        <taxon>malvids</taxon>
        <taxon>Brassicales</taxon>
        <taxon>Brassicaceae</taxon>
        <taxon>Brassiceae</taxon>
        <taxon>Brassica</taxon>
    </lineage>
</organism>
<protein>
    <recommendedName>
        <fullName evidence="2">HORMA domain-containing protein</fullName>
    </recommendedName>
</protein>
<dbReference type="Gene3D" id="3.30.900.10">
    <property type="entry name" value="HORMA domain"/>
    <property type="match status" value="1"/>
</dbReference>
<evidence type="ECO:0000256" key="1">
    <source>
        <dbReference type="SAM" id="Phobius"/>
    </source>
</evidence>
<dbReference type="Pfam" id="PF02301">
    <property type="entry name" value="HORMA"/>
    <property type="match status" value="1"/>
</dbReference>
<reference evidence="3 4" key="1">
    <citation type="submission" date="2021-03" db="EMBL/GenBank/DDBJ databases">
        <authorList>
            <person name="King G.J."/>
            <person name="Bancroft I."/>
            <person name="Baten A."/>
            <person name="Bloomfield J."/>
            <person name="Borpatragohain P."/>
            <person name="He Z."/>
            <person name="Irish N."/>
            <person name="Irwin J."/>
            <person name="Liu K."/>
            <person name="Mauleon R.P."/>
            <person name="Moore J."/>
            <person name="Morris R."/>
            <person name="Ostergaard L."/>
            <person name="Wang B."/>
            <person name="Wells R."/>
        </authorList>
    </citation>
    <scope>NUCLEOTIDE SEQUENCE [LARGE SCALE GENOMIC DNA]</scope>
    <source>
        <strain evidence="3">R-o-18</strain>
        <tissue evidence="3">Leaf</tissue>
    </source>
</reference>